<evidence type="ECO:0000259" key="8">
    <source>
        <dbReference type="Pfam" id="PF00717"/>
    </source>
</evidence>
<dbReference type="GO" id="GO:0006281">
    <property type="term" value="P:DNA repair"/>
    <property type="evidence" value="ECO:0007669"/>
    <property type="project" value="UniProtKB-KW"/>
</dbReference>
<evidence type="ECO:0000256" key="7">
    <source>
        <dbReference type="RuleBase" id="RU003991"/>
    </source>
</evidence>
<evidence type="ECO:0000256" key="3">
    <source>
        <dbReference type="ARBA" id="ARBA00022801"/>
    </source>
</evidence>
<evidence type="ECO:0000313" key="9">
    <source>
        <dbReference type="EMBL" id="KFX71085.1"/>
    </source>
</evidence>
<dbReference type="Gene3D" id="2.10.109.10">
    <property type="entry name" value="Umud Fragment, subunit A"/>
    <property type="match status" value="1"/>
</dbReference>
<dbReference type="InterPro" id="IPR039418">
    <property type="entry name" value="LexA-like"/>
</dbReference>
<dbReference type="InterPro" id="IPR015927">
    <property type="entry name" value="Peptidase_S24_S26A/B/C"/>
</dbReference>
<dbReference type="PANTHER" id="PTHR33516:SF2">
    <property type="entry name" value="LEXA REPRESSOR-RELATED"/>
    <property type="match status" value="1"/>
</dbReference>
<dbReference type="NCBIfam" id="NF007621">
    <property type="entry name" value="PRK10276.1"/>
    <property type="match status" value="1"/>
</dbReference>
<keyword evidence="4 7" id="KW-0068">Autocatalytic cleavage</keyword>
<protein>
    <submittedName>
        <fullName evidence="9">Peptidase S24</fullName>
    </submittedName>
</protein>
<dbReference type="InterPro" id="IPR006197">
    <property type="entry name" value="Peptidase_S24_LexA"/>
</dbReference>
<evidence type="ECO:0000256" key="2">
    <source>
        <dbReference type="ARBA" id="ARBA00022763"/>
    </source>
</evidence>
<dbReference type="eggNOG" id="COG1974">
    <property type="taxonomic scope" value="Bacteria"/>
</dbReference>
<dbReference type="RefSeq" id="WP_025163917.1">
    <property type="nucleotide sequence ID" value="NZ_AWSQ01000001.1"/>
</dbReference>
<dbReference type="Pfam" id="PF00717">
    <property type="entry name" value="Peptidase_S24"/>
    <property type="match status" value="1"/>
</dbReference>
<evidence type="ECO:0000256" key="1">
    <source>
        <dbReference type="ARBA" id="ARBA00007484"/>
    </source>
</evidence>
<dbReference type="SUPFAM" id="SSF51306">
    <property type="entry name" value="LexA/Signal peptidase"/>
    <property type="match status" value="1"/>
</dbReference>
<dbReference type="PRINTS" id="PR00726">
    <property type="entry name" value="LEXASERPTASE"/>
</dbReference>
<dbReference type="EMBL" id="AWSQ01000001">
    <property type="protein sequence ID" value="KFX71085.1"/>
    <property type="molecule type" value="Genomic_DNA"/>
</dbReference>
<dbReference type="CDD" id="cd06529">
    <property type="entry name" value="S24_LexA-like"/>
    <property type="match status" value="1"/>
</dbReference>
<dbReference type="GO" id="GO:0003677">
    <property type="term" value="F:DNA binding"/>
    <property type="evidence" value="ECO:0007669"/>
    <property type="project" value="InterPro"/>
</dbReference>
<evidence type="ECO:0000256" key="6">
    <source>
        <dbReference type="ARBA" id="ARBA00023236"/>
    </source>
</evidence>
<evidence type="ECO:0000256" key="4">
    <source>
        <dbReference type="ARBA" id="ARBA00022813"/>
    </source>
</evidence>
<dbReference type="InterPro" id="IPR036286">
    <property type="entry name" value="LexA/Signal_pep-like_sf"/>
</dbReference>
<name>A0A0A1YMG2_9PSED</name>
<sequence length="143" mass="15489">MSCTILGPLSSSSVTLPFYSFRVPAGFPSPAQDHIEAEISLDELLDLRAPHMYLVRIIGDSMIDAGLFDGDLAIVNKALEGRPGLIVIAALNGDTLVKRLAKEGEQIILRPENEAYAPRYVLEGDELLIWGVVTHSVHCHAPG</sequence>
<keyword evidence="2" id="KW-0227">DNA damage</keyword>
<dbReference type="GO" id="GO:0016787">
    <property type="term" value="F:hydrolase activity"/>
    <property type="evidence" value="ECO:0007669"/>
    <property type="project" value="UniProtKB-KW"/>
</dbReference>
<reference evidence="9 10" key="1">
    <citation type="journal article" date="2014" name="Genome Announc.">
        <title>Draft Genome Sequence of Petroleum Oil-Degrading Marine Bacterium Pseudomonas taeanensis Strain MS-3, Isolated from a Crude Oil-Contaminated Seashore.</title>
        <authorList>
            <person name="Lee S.Y."/>
            <person name="Kim S.H."/>
            <person name="Lee D.G."/>
            <person name="Shin S."/>
            <person name="Yun S.H."/>
            <person name="Choi C.W."/>
            <person name="Chung Y.H."/>
            <person name="Choi J.S."/>
            <person name="Kahng H.Y."/>
            <person name="Kim S.I."/>
        </authorList>
    </citation>
    <scope>NUCLEOTIDE SEQUENCE [LARGE SCALE GENOMIC DNA]</scope>
    <source>
        <strain evidence="9 10">MS-3</strain>
    </source>
</reference>
<gene>
    <name evidence="9" type="ORF">TMS3_0103850</name>
</gene>
<keyword evidence="6" id="KW-0742">SOS response</keyword>
<dbReference type="GO" id="GO:0009432">
    <property type="term" value="P:SOS response"/>
    <property type="evidence" value="ECO:0007669"/>
    <property type="project" value="UniProtKB-KW"/>
</dbReference>
<comment type="caution">
    <text evidence="9">The sequence shown here is derived from an EMBL/GenBank/DDBJ whole genome shotgun (WGS) entry which is preliminary data.</text>
</comment>
<dbReference type="PANTHER" id="PTHR33516">
    <property type="entry name" value="LEXA REPRESSOR"/>
    <property type="match status" value="1"/>
</dbReference>
<dbReference type="GO" id="GO:0006355">
    <property type="term" value="P:regulation of DNA-templated transcription"/>
    <property type="evidence" value="ECO:0007669"/>
    <property type="project" value="InterPro"/>
</dbReference>
<organism evidence="9 10">
    <name type="scientific">Pseudomonas taeanensis MS-3</name>
    <dbReference type="NCBI Taxonomy" id="1395571"/>
    <lineage>
        <taxon>Bacteria</taxon>
        <taxon>Pseudomonadati</taxon>
        <taxon>Pseudomonadota</taxon>
        <taxon>Gammaproteobacteria</taxon>
        <taxon>Pseudomonadales</taxon>
        <taxon>Pseudomonadaceae</taxon>
        <taxon>Pseudomonas</taxon>
    </lineage>
</organism>
<keyword evidence="10" id="KW-1185">Reference proteome</keyword>
<feature type="domain" description="Peptidase S24/S26A/S26B/S26C" evidence="8">
    <location>
        <begin position="17"/>
        <end position="133"/>
    </location>
</feature>
<dbReference type="STRING" id="1395571.TMS3_0103850"/>
<dbReference type="OrthoDB" id="9787787at2"/>
<evidence type="ECO:0000256" key="5">
    <source>
        <dbReference type="ARBA" id="ARBA00023204"/>
    </source>
</evidence>
<proteinExistence type="inferred from homology"/>
<keyword evidence="5" id="KW-0234">DNA repair</keyword>
<dbReference type="AlphaFoldDB" id="A0A0A1YMG2"/>
<comment type="similarity">
    <text evidence="1 7">Belongs to the peptidase S24 family.</text>
</comment>
<keyword evidence="3 7" id="KW-0378">Hydrolase</keyword>
<dbReference type="InterPro" id="IPR050077">
    <property type="entry name" value="LexA_repressor"/>
</dbReference>
<dbReference type="Proteomes" id="UP000030063">
    <property type="component" value="Unassembled WGS sequence"/>
</dbReference>
<evidence type="ECO:0000313" key="10">
    <source>
        <dbReference type="Proteomes" id="UP000030063"/>
    </source>
</evidence>
<accession>A0A0A1YMG2</accession>